<evidence type="ECO:0000313" key="5">
    <source>
        <dbReference type="Proteomes" id="UP000018949"/>
    </source>
</evidence>
<feature type="domain" description="Resolvase/invertase-type recombinase catalytic" evidence="3">
    <location>
        <begin position="6"/>
        <end position="147"/>
    </location>
</feature>
<dbReference type="RefSeq" id="WP_023613422.1">
    <property type="nucleotide sequence ID" value="NZ_BAUW01000033.1"/>
</dbReference>
<dbReference type="InterPro" id="IPR050639">
    <property type="entry name" value="SSR_resolvase"/>
</dbReference>
<accession>W4RNW3</accession>
<keyword evidence="1" id="KW-0238">DNA-binding</keyword>
<dbReference type="Proteomes" id="UP000018949">
    <property type="component" value="Unassembled WGS sequence"/>
</dbReference>
<keyword evidence="5" id="KW-1185">Reference proteome</keyword>
<dbReference type="AlphaFoldDB" id="W4RNW3"/>
<dbReference type="InterPro" id="IPR038109">
    <property type="entry name" value="DNA_bind_recomb_sf"/>
</dbReference>
<dbReference type="InterPro" id="IPR006119">
    <property type="entry name" value="Resolv_N"/>
</dbReference>
<dbReference type="CDD" id="cd00338">
    <property type="entry name" value="Ser_Recombinase"/>
    <property type="match status" value="1"/>
</dbReference>
<organism evidence="4 5">
    <name type="scientific">Mesobacillus boroniphilus JCM 21738</name>
    <dbReference type="NCBI Taxonomy" id="1294265"/>
    <lineage>
        <taxon>Bacteria</taxon>
        <taxon>Bacillati</taxon>
        <taxon>Bacillota</taxon>
        <taxon>Bacilli</taxon>
        <taxon>Bacillales</taxon>
        <taxon>Bacillaceae</taxon>
        <taxon>Mesobacillus</taxon>
    </lineage>
</organism>
<dbReference type="PANTHER" id="PTHR30461">
    <property type="entry name" value="DNA-INVERTASE FROM LAMBDOID PROPHAGE"/>
    <property type="match status" value="1"/>
</dbReference>
<evidence type="ECO:0000259" key="3">
    <source>
        <dbReference type="SMART" id="SM00857"/>
    </source>
</evidence>
<protein>
    <submittedName>
        <fullName evidence="4">Site-specific recombinase</fullName>
    </submittedName>
</protein>
<evidence type="ECO:0000256" key="1">
    <source>
        <dbReference type="ARBA" id="ARBA00023125"/>
    </source>
</evidence>
<dbReference type="SUPFAM" id="SSF53041">
    <property type="entry name" value="Resolvase-like"/>
    <property type="match status" value="1"/>
</dbReference>
<name>W4RNW3_9BACI</name>
<dbReference type="SMART" id="SM00857">
    <property type="entry name" value="Resolvase"/>
    <property type="match status" value="1"/>
</dbReference>
<sequence length="451" mass="52496">MQKKLVLVYSRVSSSSQNLREQLDAAKKVLKAKNINEDDVLFLEDFNVSATKNDANNRPAYKKLQKLIREGRVAVVIIYARDRVQRDFYEASEFNELVNLYDVEVIYTASNEIPFNKNSSIENFYGIFSQQEGKNIGRRTNDAIKRYPGKVIGFERIEETQENGKKKLRFSLDNKRSNTIKSLFEEFSRIQTKEEFVSVLAKYGRELSGHATVMKILQRPFYSGHCFTDYGYDELDHVEALISLDLFEKVQAILNQFIEEYNETVSRAKDKVILNPVCGVCNKVMVFKKVLDKPSYFVCGSHHKKVVVELDEFNKIIEETIMKETELFVLKEYKSIFKMHLRGVIDNLTYHKQHKEHLLNKSMLSLASNFHSKYEKLKLEIQRTHEEIQGIDHEITLLQSLSNEIKTISQIVQPALGSLTKTELETLIELLIKDVKVHQDYFEIDFYSLVK</sequence>
<reference evidence="4 5" key="1">
    <citation type="submission" date="2013-12" db="EMBL/GenBank/DDBJ databases">
        <title>NBRP : Genome information of microbial organism related human and environment.</title>
        <authorList>
            <person name="Hattori M."/>
            <person name="Oshima K."/>
            <person name="Inaba H."/>
            <person name="Suda W."/>
            <person name="Sakamoto M."/>
            <person name="Iino T."/>
            <person name="Kitahara M."/>
            <person name="Oshida Y."/>
            <person name="Iida T."/>
            <person name="Kudo T."/>
            <person name="Itoh T."/>
            <person name="Ahmed I."/>
            <person name="Ohkuma M."/>
        </authorList>
    </citation>
    <scope>NUCLEOTIDE SEQUENCE [LARGE SCALE GENOMIC DNA]</scope>
    <source>
        <strain evidence="4 5">JCM 21738</strain>
    </source>
</reference>
<dbReference type="Gene3D" id="3.40.50.1390">
    <property type="entry name" value="Resolvase, N-terminal catalytic domain"/>
    <property type="match status" value="1"/>
</dbReference>
<gene>
    <name evidence="4" type="ORF">JCM21738_2847</name>
</gene>
<dbReference type="InterPro" id="IPR036162">
    <property type="entry name" value="Resolvase-like_N_sf"/>
</dbReference>
<dbReference type="GO" id="GO:0003677">
    <property type="term" value="F:DNA binding"/>
    <property type="evidence" value="ECO:0007669"/>
    <property type="project" value="UniProtKB-KW"/>
</dbReference>
<dbReference type="PANTHER" id="PTHR30461:SF2">
    <property type="entry name" value="SERINE RECOMBINASE PINE-RELATED"/>
    <property type="match status" value="1"/>
</dbReference>
<evidence type="ECO:0000256" key="2">
    <source>
        <dbReference type="ARBA" id="ARBA00023172"/>
    </source>
</evidence>
<proteinExistence type="predicted"/>
<evidence type="ECO:0000313" key="4">
    <source>
        <dbReference type="EMBL" id="GAE45991.1"/>
    </source>
</evidence>
<dbReference type="Pfam" id="PF00239">
    <property type="entry name" value="Resolvase"/>
    <property type="match status" value="1"/>
</dbReference>
<keyword evidence="2" id="KW-0233">DNA recombination</keyword>
<dbReference type="eggNOG" id="COG1961">
    <property type="taxonomic scope" value="Bacteria"/>
</dbReference>
<dbReference type="Gene3D" id="3.90.1750.20">
    <property type="entry name" value="Putative Large Serine Recombinase, Chain B, Domain 2"/>
    <property type="match status" value="1"/>
</dbReference>
<dbReference type="GO" id="GO:0000150">
    <property type="term" value="F:DNA strand exchange activity"/>
    <property type="evidence" value="ECO:0007669"/>
    <property type="project" value="InterPro"/>
</dbReference>
<dbReference type="EMBL" id="BAUW01000033">
    <property type="protein sequence ID" value="GAE45991.1"/>
    <property type="molecule type" value="Genomic_DNA"/>
</dbReference>
<comment type="caution">
    <text evidence="4">The sequence shown here is derived from an EMBL/GenBank/DDBJ whole genome shotgun (WGS) entry which is preliminary data.</text>
</comment>